<evidence type="ECO:0000256" key="2">
    <source>
        <dbReference type="PROSITE-ProRule" id="PRU00703"/>
    </source>
</evidence>
<evidence type="ECO:0000313" key="6">
    <source>
        <dbReference type="Proteomes" id="UP000309561"/>
    </source>
</evidence>
<dbReference type="InterPro" id="IPR029787">
    <property type="entry name" value="Nucleotide_cyclase"/>
</dbReference>
<dbReference type="InterPro" id="IPR000644">
    <property type="entry name" value="CBS_dom"/>
</dbReference>
<dbReference type="CDD" id="cd01949">
    <property type="entry name" value="GGDEF"/>
    <property type="match status" value="1"/>
</dbReference>
<dbReference type="PANTHER" id="PTHR45138">
    <property type="entry name" value="REGULATORY COMPONENTS OF SENSORY TRANSDUCTION SYSTEM"/>
    <property type="match status" value="1"/>
</dbReference>
<comment type="caution">
    <text evidence="5">The sequence shown here is derived from an EMBL/GenBank/DDBJ whole genome shotgun (WGS) entry which is preliminary data.</text>
</comment>
<dbReference type="SMART" id="SM00116">
    <property type="entry name" value="CBS"/>
    <property type="match status" value="4"/>
</dbReference>
<gene>
    <name evidence="5" type="ORF">FCU45_08445</name>
</gene>
<dbReference type="GO" id="GO:1902201">
    <property type="term" value="P:negative regulation of bacterial-type flagellum-dependent cell motility"/>
    <property type="evidence" value="ECO:0007669"/>
    <property type="project" value="TreeGrafter"/>
</dbReference>
<dbReference type="EC" id="2.7.7.65" evidence="1"/>
<dbReference type="GO" id="GO:0005886">
    <property type="term" value="C:plasma membrane"/>
    <property type="evidence" value="ECO:0007669"/>
    <property type="project" value="TreeGrafter"/>
</dbReference>
<dbReference type="GO" id="GO:0043709">
    <property type="term" value="P:cell adhesion involved in single-species biofilm formation"/>
    <property type="evidence" value="ECO:0007669"/>
    <property type="project" value="TreeGrafter"/>
</dbReference>
<dbReference type="NCBIfam" id="TIGR00254">
    <property type="entry name" value="GGDEF"/>
    <property type="match status" value="1"/>
</dbReference>
<dbReference type="Pfam" id="PF00571">
    <property type="entry name" value="CBS"/>
    <property type="match status" value="3"/>
</dbReference>
<proteinExistence type="predicted"/>
<reference evidence="5 6" key="1">
    <citation type="submission" date="2019-04" db="EMBL/GenBank/DDBJ databases">
        <title>Sulfurimonas crateris sp. nov. a facultative anaerobic sulfur-oxidizing chemolithautotrophic bacterium isolated from a terrestrial mud vulcano.</title>
        <authorList>
            <person name="Ratnikova N.M."/>
            <person name="Slobodkin A.I."/>
            <person name="Merkel A.Y."/>
            <person name="Novikov A."/>
            <person name="Bonch-Osmolovskaya E.A."/>
            <person name="Slobodkina G.B."/>
        </authorList>
    </citation>
    <scope>NUCLEOTIDE SEQUENCE [LARGE SCALE GENOMIC DNA]</scope>
    <source>
        <strain evidence="5 6">SN118</strain>
    </source>
</reference>
<dbReference type="Gene3D" id="3.30.70.270">
    <property type="match status" value="1"/>
</dbReference>
<organism evidence="5 6">
    <name type="scientific">Sulfurimonas crateris</name>
    <dbReference type="NCBI Taxonomy" id="2574727"/>
    <lineage>
        <taxon>Bacteria</taxon>
        <taxon>Pseudomonadati</taxon>
        <taxon>Campylobacterota</taxon>
        <taxon>Epsilonproteobacteria</taxon>
        <taxon>Campylobacterales</taxon>
        <taxon>Sulfurimonadaceae</taxon>
        <taxon>Sulfurimonas</taxon>
    </lineage>
</organism>
<dbReference type="OrthoDB" id="8554767at2"/>
<dbReference type="PROSITE" id="PS51371">
    <property type="entry name" value="CBS"/>
    <property type="match status" value="1"/>
</dbReference>
<dbReference type="PROSITE" id="PS50887">
    <property type="entry name" value="GGDEF"/>
    <property type="match status" value="1"/>
</dbReference>
<evidence type="ECO:0000256" key="1">
    <source>
        <dbReference type="ARBA" id="ARBA00012528"/>
    </source>
</evidence>
<evidence type="ECO:0000259" key="3">
    <source>
        <dbReference type="PROSITE" id="PS50887"/>
    </source>
</evidence>
<dbReference type="InterPro" id="IPR046342">
    <property type="entry name" value="CBS_dom_sf"/>
</dbReference>
<dbReference type="AlphaFoldDB" id="A0A4U2Z7U4"/>
<accession>A0A4U2Z7U4</accession>
<dbReference type="EMBL" id="SZPX01000006">
    <property type="protein sequence ID" value="TKI68981.1"/>
    <property type="molecule type" value="Genomic_DNA"/>
</dbReference>
<sequence length="453" mass="51595">MIFPKIGSIATTSVVSIDINNKISDAMKKMFNNEHRNILVIDGDIFRIMRVTDILNMKSRDIDMDSSLKNIELPLVPIINKDKTVLHTLEYLNCEVEYICAVDDEGKLFGLISHTDIISSIDPDTLMDNFCLLDFLKLGKRAKWVNKDLKTAELLCDMAKNSFESVIVIENLKPIGIFTTKDVIRIIEKNDDLSKPISTYMSSPVETIGKDCSVKGALEFLREKHYKRVVVVDDEGKMSGVISQKELIATTYSRWALLTKEYQKELDEMNAELMHKNIKYKEMASKDQLTNLYNRHKFLRLFQSSHRTMVERENEMSLIIVDIDNFKKINDTYGHNVGDLVIVKISKLLVEKLREIDIVCRWGGEEFVILLPAVNIDNALLVAEKLRSSIEQLEIDSLGKITASFGVSCVHKDDDVHSVINRADIALYSAKTAGRNRVEKANSRATLEESFHK</sequence>
<dbReference type="InterPro" id="IPR043128">
    <property type="entry name" value="Rev_trsase/Diguanyl_cyclase"/>
</dbReference>
<dbReference type="InterPro" id="IPR050469">
    <property type="entry name" value="Diguanylate_Cyclase"/>
</dbReference>
<dbReference type="GO" id="GO:0052621">
    <property type="term" value="F:diguanylate cyclase activity"/>
    <property type="evidence" value="ECO:0007669"/>
    <property type="project" value="UniProtKB-EC"/>
</dbReference>
<dbReference type="FunFam" id="3.30.70.270:FF:000001">
    <property type="entry name" value="Diguanylate cyclase domain protein"/>
    <property type="match status" value="1"/>
</dbReference>
<dbReference type="SUPFAM" id="SSF55073">
    <property type="entry name" value="Nucleotide cyclase"/>
    <property type="match status" value="1"/>
</dbReference>
<name>A0A4U2Z7U4_9BACT</name>
<evidence type="ECO:0000259" key="4">
    <source>
        <dbReference type="PROSITE" id="PS51371"/>
    </source>
</evidence>
<dbReference type="SUPFAM" id="SSF54631">
    <property type="entry name" value="CBS-domain pair"/>
    <property type="match status" value="2"/>
</dbReference>
<dbReference type="InterPro" id="IPR000160">
    <property type="entry name" value="GGDEF_dom"/>
</dbReference>
<dbReference type="Proteomes" id="UP000309561">
    <property type="component" value="Unassembled WGS sequence"/>
</dbReference>
<dbReference type="Gene3D" id="3.10.580.10">
    <property type="entry name" value="CBS-domain"/>
    <property type="match status" value="2"/>
</dbReference>
<dbReference type="RefSeq" id="WP_137014257.1">
    <property type="nucleotide sequence ID" value="NZ_SZPX01000006.1"/>
</dbReference>
<dbReference type="Pfam" id="PF00990">
    <property type="entry name" value="GGDEF"/>
    <property type="match status" value="1"/>
</dbReference>
<keyword evidence="2" id="KW-0129">CBS domain</keyword>
<dbReference type="SMART" id="SM00267">
    <property type="entry name" value="GGDEF"/>
    <property type="match status" value="1"/>
</dbReference>
<feature type="domain" description="GGDEF" evidence="3">
    <location>
        <begin position="314"/>
        <end position="443"/>
    </location>
</feature>
<dbReference type="PANTHER" id="PTHR45138:SF26">
    <property type="entry name" value="DIGUANYLATE CYCLASE"/>
    <property type="match status" value="1"/>
</dbReference>
<evidence type="ECO:0000313" key="5">
    <source>
        <dbReference type="EMBL" id="TKI68981.1"/>
    </source>
</evidence>
<feature type="domain" description="CBS" evidence="4">
    <location>
        <begin position="201"/>
        <end position="257"/>
    </location>
</feature>
<protein>
    <recommendedName>
        <fullName evidence="1">diguanylate cyclase</fullName>
        <ecNumber evidence="1">2.7.7.65</ecNumber>
    </recommendedName>
</protein>
<keyword evidence="6" id="KW-1185">Reference proteome</keyword>